<sequence length="162" mass="18589">MFAGKGAVVKDFRNIKDLIKNSMYCSISTITKDGLPHSSPIGSVFLENEEGGYFIEMFTKSMIDKSKEKACIMAVNTSLFFWLISLIKGRFNTHPATRLLVTLGEKRKITEIERAHFQKKVKPFKWLKGYKHMWSTANYVRTFTVDKVIPVSIGKMTKQLEQ</sequence>
<accession>A0A1Y5FBQ2</accession>
<comment type="caution">
    <text evidence="1">The sequence shown here is derived from an EMBL/GenBank/DDBJ whole genome shotgun (WGS) entry which is preliminary data.</text>
</comment>
<organism evidence="1 2">
    <name type="scientific">Halobacteriovorax marinus</name>
    <dbReference type="NCBI Taxonomy" id="97084"/>
    <lineage>
        <taxon>Bacteria</taxon>
        <taxon>Pseudomonadati</taxon>
        <taxon>Bdellovibrionota</taxon>
        <taxon>Bacteriovoracia</taxon>
        <taxon>Bacteriovoracales</taxon>
        <taxon>Halobacteriovoraceae</taxon>
        <taxon>Halobacteriovorax</taxon>
    </lineage>
</organism>
<dbReference type="Gene3D" id="2.30.110.10">
    <property type="entry name" value="Electron Transport, Fmn-binding Protein, Chain A"/>
    <property type="match status" value="1"/>
</dbReference>
<protein>
    <submittedName>
        <fullName evidence="1">Uncharacterized protein</fullName>
    </submittedName>
</protein>
<dbReference type="EMBL" id="MAAO01000006">
    <property type="protein sequence ID" value="OUR96290.1"/>
    <property type="molecule type" value="Genomic_DNA"/>
</dbReference>
<dbReference type="Proteomes" id="UP000196531">
    <property type="component" value="Unassembled WGS sequence"/>
</dbReference>
<evidence type="ECO:0000313" key="1">
    <source>
        <dbReference type="EMBL" id="OUR96290.1"/>
    </source>
</evidence>
<dbReference type="InterPro" id="IPR012349">
    <property type="entry name" value="Split_barrel_FMN-bd"/>
</dbReference>
<dbReference type="SUPFAM" id="SSF50475">
    <property type="entry name" value="FMN-binding split barrel"/>
    <property type="match status" value="1"/>
</dbReference>
<dbReference type="AlphaFoldDB" id="A0A1Y5FBQ2"/>
<name>A0A1Y5FBQ2_9BACT</name>
<evidence type="ECO:0000313" key="2">
    <source>
        <dbReference type="Proteomes" id="UP000196531"/>
    </source>
</evidence>
<proteinExistence type="predicted"/>
<gene>
    <name evidence="1" type="ORF">A9Q84_07995</name>
</gene>
<reference evidence="2" key="1">
    <citation type="journal article" date="2017" name="Proc. Natl. Acad. Sci. U.S.A.">
        <title>Simulation of Deepwater Horizon oil plume reveals substrate specialization within a complex community of hydrocarbon-degraders.</title>
        <authorList>
            <person name="Hu P."/>
            <person name="Dubinsky E.A."/>
            <person name="Probst A.J."/>
            <person name="Wang J."/>
            <person name="Sieber C.M.K."/>
            <person name="Tom L.M."/>
            <person name="Gardinali P."/>
            <person name="Banfield J.F."/>
            <person name="Atlas R.M."/>
            <person name="Andersen G.L."/>
        </authorList>
    </citation>
    <scope>NUCLEOTIDE SEQUENCE [LARGE SCALE GENOMIC DNA]</scope>
</reference>